<protein>
    <submittedName>
        <fullName evidence="3">VPLPA-CTERM protein sorting domain-containing protein</fullName>
    </submittedName>
</protein>
<dbReference type="Proteomes" id="UP000199167">
    <property type="component" value="Unassembled WGS sequence"/>
</dbReference>
<dbReference type="AlphaFoldDB" id="A0A1I0NTL1"/>
<keyword evidence="1" id="KW-0472">Membrane</keyword>
<gene>
    <name evidence="3" type="ORF">SAMN04488515_0819</name>
</gene>
<evidence type="ECO:0000313" key="4">
    <source>
        <dbReference type="Proteomes" id="UP000199167"/>
    </source>
</evidence>
<feature type="transmembrane region" description="Helical" evidence="1">
    <location>
        <begin position="166"/>
        <end position="185"/>
    </location>
</feature>
<keyword evidence="2" id="KW-0732">Signal</keyword>
<dbReference type="RefSeq" id="WP_089990596.1">
    <property type="nucleotide sequence ID" value="NZ_FOIZ01000001.1"/>
</dbReference>
<evidence type="ECO:0000313" key="3">
    <source>
        <dbReference type="EMBL" id="SEW05026.1"/>
    </source>
</evidence>
<dbReference type="InterPro" id="IPR022472">
    <property type="entry name" value="VPLPA-CTERM"/>
</dbReference>
<name>A0A1I0NTL1_9RHOB</name>
<keyword evidence="1" id="KW-0812">Transmembrane</keyword>
<feature type="signal peptide" evidence="2">
    <location>
        <begin position="1"/>
        <end position="22"/>
    </location>
</feature>
<evidence type="ECO:0000256" key="2">
    <source>
        <dbReference type="SAM" id="SignalP"/>
    </source>
</evidence>
<accession>A0A1I0NTL1</accession>
<feature type="chain" id="PRO_5011469296" evidence="2">
    <location>
        <begin position="23"/>
        <end position="190"/>
    </location>
</feature>
<keyword evidence="1" id="KW-1133">Transmembrane helix</keyword>
<dbReference type="NCBIfam" id="TIGR03370">
    <property type="entry name" value="VPLPA-CTERM"/>
    <property type="match status" value="1"/>
</dbReference>
<reference evidence="3 4" key="1">
    <citation type="submission" date="2016-10" db="EMBL/GenBank/DDBJ databases">
        <authorList>
            <person name="de Groot N.N."/>
        </authorList>
    </citation>
    <scope>NUCLEOTIDE SEQUENCE [LARGE SCALE GENOMIC DNA]</scope>
    <source>
        <strain evidence="3 4">DSM 17925</strain>
    </source>
</reference>
<dbReference type="EMBL" id="FOIZ01000001">
    <property type="protein sequence ID" value="SEW05026.1"/>
    <property type="molecule type" value="Genomic_DNA"/>
</dbReference>
<evidence type="ECO:0000256" key="1">
    <source>
        <dbReference type="SAM" id="Phobius"/>
    </source>
</evidence>
<sequence length="190" mass="19578">MGILTRGLIAAVFIAVGQLASAATILPTAQTPQIAGNDKVSGGSPDVATTLAAFDTLLSPYFDPGFSIYQIAKYDVDDNDYEGVGLSVTLDDSKKGSWTYTGGDTPYVVVYKGGPGWIGQYFAGGITGNMFDVANLNGVALSNGNNVPGLSHLTLYGVEGNEVSTVPLPAGGLLLLVGIGALGFARRRKT</sequence>
<organism evidence="3 4">
    <name type="scientific">Cognatiyoonia koreensis</name>
    <dbReference type="NCBI Taxonomy" id="364200"/>
    <lineage>
        <taxon>Bacteria</taxon>
        <taxon>Pseudomonadati</taxon>
        <taxon>Pseudomonadota</taxon>
        <taxon>Alphaproteobacteria</taxon>
        <taxon>Rhodobacterales</taxon>
        <taxon>Paracoccaceae</taxon>
        <taxon>Cognatiyoonia</taxon>
    </lineage>
</organism>
<proteinExistence type="predicted"/>
<keyword evidence="4" id="KW-1185">Reference proteome</keyword>